<evidence type="ECO:0000313" key="2">
    <source>
        <dbReference type="Proteomes" id="UP000177725"/>
    </source>
</evidence>
<evidence type="ECO:0000313" key="1">
    <source>
        <dbReference type="EMBL" id="OGZ34299.1"/>
    </source>
</evidence>
<proteinExistence type="predicted"/>
<dbReference type="AlphaFoldDB" id="A0A1G2F899"/>
<reference evidence="1 2" key="1">
    <citation type="journal article" date="2016" name="Nat. Commun.">
        <title>Thousands of microbial genomes shed light on interconnected biogeochemical processes in an aquifer system.</title>
        <authorList>
            <person name="Anantharaman K."/>
            <person name="Brown C.T."/>
            <person name="Hug L.A."/>
            <person name="Sharon I."/>
            <person name="Castelle C.J."/>
            <person name="Probst A.J."/>
            <person name="Thomas B.C."/>
            <person name="Singh A."/>
            <person name="Wilkins M.J."/>
            <person name="Karaoz U."/>
            <person name="Brodie E.L."/>
            <person name="Williams K.H."/>
            <person name="Hubbard S.S."/>
            <person name="Banfield J.F."/>
        </authorList>
    </citation>
    <scope>NUCLEOTIDE SEQUENCE [LARGE SCALE GENOMIC DNA]</scope>
</reference>
<accession>A0A1G2F899</accession>
<gene>
    <name evidence="1" type="ORF">A2174_02435</name>
</gene>
<dbReference type="EMBL" id="MHMV01000029">
    <property type="protein sequence ID" value="OGZ34299.1"/>
    <property type="molecule type" value="Genomic_DNA"/>
</dbReference>
<comment type="caution">
    <text evidence="1">The sequence shown here is derived from an EMBL/GenBank/DDBJ whole genome shotgun (WGS) entry which is preliminary data.</text>
</comment>
<organism evidence="1 2">
    <name type="scientific">Candidatus Portnoybacteria bacterium RBG_13_41_18</name>
    <dbReference type="NCBI Taxonomy" id="1801991"/>
    <lineage>
        <taxon>Bacteria</taxon>
        <taxon>Candidatus Portnoyibacteriota</taxon>
    </lineage>
</organism>
<name>A0A1G2F899_9BACT</name>
<protein>
    <submittedName>
        <fullName evidence="1">Uncharacterized protein</fullName>
    </submittedName>
</protein>
<sequence length="136" mass="16360">MRRRPHFLPRKIKRDGKGLYINYGGCRIRYYGKTRFSKGERVQIDVSNLHLNFFKVTVEGLYVENWKLATDYEKGWKLRKIALDLKGIFVRFGRSIYRPANSDAYRKGILVAVRLIDSNGKLEVMYWRERREIWRI</sequence>
<dbReference type="Proteomes" id="UP000177725">
    <property type="component" value="Unassembled WGS sequence"/>
</dbReference>